<sequence>MMTLEIHKIETQVLFMIDGTFGLTSTGGQRLGQKQAWPCFFKNPEDTTHTRRLYIAYTWFSVTSYEFESLNFYLGARLLKICSRERYVSMEVF</sequence>
<reference evidence="1 2" key="1">
    <citation type="journal article" date="2021" name="J. Hered.">
        <title>A chromosome-level genome assembly of the parasitoid wasp, Cotesia glomerata (Hymenoptera: Braconidae).</title>
        <authorList>
            <person name="Pinto B.J."/>
            <person name="Weis J.J."/>
            <person name="Gamble T."/>
            <person name="Ode P.J."/>
            <person name="Paul R."/>
            <person name="Zaspel J.M."/>
        </authorList>
    </citation>
    <scope>NUCLEOTIDE SEQUENCE [LARGE SCALE GENOMIC DNA]</scope>
    <source>
        <strain evidence="1">CgM1</strain>
    </source>
</reference>
<dbReference type="EMBL" id="JAHXZJ010000001">
    <property type="protein sequence ID" value="KAH0569014.1"/>
    <property type="molecule type" value="Genomic_DNA"/>
</dbReference>
<organism evidence="1 2">
    <name type="scientific">Cotesia glomerata</name>
    <name type="common">Lepidopteran parasitic wasp</name>
    <name type="synonym">Apanteles glomeratus</name>
    <dbReference type="NCBI Taxonomy" id="32391"/>
    <lineage>
        <taxon>Eukaryota</taxon>
        <taxon>Metazoa</taxon>
        <taxon>Ecdysozoa</taxon>
        <taxon>Arthropoda</taxon>
        <taxon>Hexapoda</taxon>
        <taxon>Insecta</taxon>
        <taxon>Pterygota</taxon>
        <taxon>Neoptera</taxon>
        <taxon>Endopterygota</taxon>
        <taxon>Hymenoptera</taxon>
        <taxon>Apocrita</taxon>
        <taxon>Ichneumonoidea</taxon>
        <taxon>Braconidae</taxon>
        <taxon>Microgastrinae</taxon>
        <taxon>Cotesia</taxon>
    </lineage>
</organism>
<name>A0AAV7IVZ3_COTGL</name>
<keyword evidence="2" id="KW-1185">Reference proteome</keyword>
<proteinExistence type="predicted"/>
<dbReference type="AlphaFoldDB" id="A0AAV7IVZ3"/>
<dbReference type="Proteomes" id="UP000826195">
    <property type="component" value="Unassembled WGS sequence"/>
</dbReference>
<evidence type="ECO:0000313" key="1">
    <source>
        <dbReference type="EMBL" id="KAH0569014.1"/>
    </source>
</evidence>
<gene>
    <name evidence="1" type="ORF">KQX54_021720</name>
</gene>
<comment type="caution">
    <text evidence="1">The sequence shown here is derived from an EMBL/GenBank/DDBJ whole genome shotgun (WGS) entry which is preliminary data.</text>
</comment>
<accession>A0AAV7IVZ3</accession>
<evidence type="ECO:0000313" key="2">
    <source>
        <dbReference type="Proteomes" id="UP000826195"/>
    </source>
</evidence>
<protein>
    <submittedName>
        <fullName evidence="1">Uncharacterized protein</fullName>
    </submittedName>
</protein>